<keyword evidence="2" id="KW-1185">Reference proteome</keyword>
<dbReference type="EMBL" id="BMAV01002668">
    <property type="protein sequence ID" value="GFY41772.1"/>
    <property type="molecule type" value="Genomic_DNA"/>
</dbReference>
<name>A0A8X6WWB6_9ARAC</name>
<sequence>MNLKLPLVSCDWNEIVPKGRQNFLIAIQKDGRWFIRISDFMPHEFLKDIKKHAGIRRLVLATRFSFWTVADALIWKSCTKEVYGGIDFLSPGYSSSCMALQWLSPLSSSGIRQLPCLGRFQCSSCVPLPHAAHISFSDCCMRISKTTNNTSRCMTFRKQSKLAP</sequence>
<accession>A0A8X6WWB6</accession>
<reference evidence="1" key="1">
    <citation type="submission" date="2020-08" db="EMBL/GenBank/DDBJ databases">
        <title>Multicomponent nature underlies the extraordinary mechanical properties of spider dragline silk.</title>
        <authorList>
            <person name="Kono N."/>
            <person name="Nakamura H."/>
            <person name="Mori M."/>
            <person name="Yoshida Y."/>
            <person name="Ohtoshi R."/>
            <person name="Malay A.D."/>
            <person name="Moran D.A.P."/>
            <person name="Tomita M."/>
            <person name="Numata K."/>
            <person name="Arakawa K."/>
        </authorList>
    </citation>
    <scope>NUCLEOTIDE SEQUENCE</scope>
</reference>
<proteinExistence type="predicted"/>
<dbReference type="Proteomes" id="UP000886998">
    <property type="component" value="Unassembled WGS sequence"/>
</dbReference>
<gene>
    <name evidence="1" type="ORF">TNIN_93561</name>
</gene>
<dbReference type="AlphaFoldDB" id="A0A8X6WWB6"/>
<comment type="caution">
    <text evidence="1">The sequence shown here is derived from an EMBL/GenBank/DDBJ whole genome shotgun (WGS) entry which is preliminary data.</text>
</comment>
<organism evidence="1 2">
    <name type="scientific">Trichonephila inaurata madagascariensis</name>
    <dbReference type="NCBI Taxonomy" id="2747483"/>
    <lineage>
        <taxon>Eukaryota</taxon>
        <taxon>Metazoa</taxon>
        <taxon>Ecdysozoa</taxon>
        <taxon>Arthropoda</taxon>
        <taxon>Chelicerata</taxon>
        <taxon>Arachnida</taxon>
        <taxon>Araneae</taxon>
        <taxon>Araneomorphae</taxon>
        <taxon>Entelegynae</taxon>
        <taxon>Araneoidea</taxon>
        <taxon>Nephilidae</taxon>
        <taxon>Trichonephila</taxon>
        <taxon>Trichonephila inaurata</taxon>
    </lineage>
</organism>
<evidence type="ECO:0000313" key="2">
    <source>
        <dbReference type="Proteomes" id="UP000886998"/>
    </source>
</evidence>
<protein>
    <submittedName>
        <fullName evidence="1">Uncharacterized protein</fullName>
    </submittedName>
</protein>
<evidence type="ECO:0000313" key="1">
    <source>
        <dbReference type="EMBL" id="GFY41772.1"/>
    </source>
</evidence>